<dbReference type="EMBL" id="BAAAVI010000033">
    <property type="protein sequence ID" value="GAA2882082.1"/>
    <property type="molecule type" value="Genomic_DNA"/>
</dbReference>
<gene>
    <name evidence="5" type="ORF">GCM10010517_45220</name>
</gene>
<evidence type="ECO:0000313" key="5">
    <source>
        <dbReference type="EMBL" id="GAA2882082.1"/>
    </source>
</evidence>
<dbReference type="InterPro" id="IPR007805">
    <property type="entry name" value="GvpK"/>
</dbReference>
<accession>A0ABN3W0K0</accession>
<comment type="subcellular location">
    <subcellularLocation>
        <location evidence="2">Gas vesicle</location>
    </subcellularLocation>
</comment>
<keyword evidence="1" id="KW-0304">Gas vesicle</keyword>
<dbReference type="Proteomes" id="UP001500831">
    <property type="component" value="Unassembled WGS sequence"/>
</dbReference>
<dbReference type="RefSeq" id="WP_344974887.1">
    <property type="nucleotide sequence ID" value="NZ_BAAAVI010000033.1"/>
</dbReference>
<comment type="caution">
    <text evidence="5">The sequence shown here is derived from an EMBL/GenBank/DDBJ whole genome shotgun (WGS) entry which is preliminary data.</text>
</comment>
<evidence type="ECO:0000256" key="1">
    <source>
        <dbReference type="ARBA" id="ARBA00022987"/>
    </source>
</evidence>
<feature type="compositionally biased region" description="Basic and acidic residues" evidence="4">
    <location>
        <begin position="68"/>
        <end position="77"/>
    </location>
</feature>
<name>A0ABN3W0K0_9ACTN</name>
<evidence type="ECO:0000256" key="2">
    <source>
        <dbReference type="ARBA" id="ARBA00035108"/>
    </source>
</evidence>
<evidence type="ECO:0000313" key="6">
    <source>
        <dbReference type="Proteomes" id="UP001500831"/>
    </source>
</evidence>
<keyword evidence="6" id="KW-1185">Reference proteome</keyword>
<comment type="similarity">
    <text evidence="3">Belongs to the gas vesicle GvpK family.</text>
</comment>
<protein>
    <recommendedName>
        <fullName evidence="7">Gas vesicle protein K</fullName>
    </recommendedName>
</protein>
<reference evidence="5 6" key="1">
    <citation type="journal article" date="2019" name="Int. J. Syst. Evol. Microbiol.">
        <title>The Global Catalogue of Microorganisms (GCM) 10K type strain sequencing project: providing services to taxonomists for standard genome sequencing and annotation.</title>
        <authorList>
            <consortium name="The Broad Institute Genomics Platform"/>
            <consortium name="The Broad Institute Genome Sequencing Center for Infectious Disease"/>
            <person name="Wu L."/>
            <person name="Ma J."/>
        </authorList>
    </citation>
    <scope>NUCLEOTIDE SEQUENCE [LARGE SCALE GENOMIC DNA]</scope>
    <source>
        <strain evidence="5 6">JCM 6242</strain>
    </source>
</reference>
<dbReference type="PANTHER" id="PTHR40137">
    <property type="entry name" value="PROTEIN GVPK 1"/>
    <property type="match status" value="1"/>
</dbReference>
<evidence type="ECO:0000256" key="4">
    <source>
        <dbReference type="SAM" id="MobiDB-lite"/>
    </source>
</evidence>
<evidence type="ECO:0008006" key="7">
    <source>
        <dbReference type="Google" id="ProtNLM"/>
    </source>
</evidence>
<feature type="region of interest" description="Disordered" evidence="4">
    <location>
        <begin position="1"/>
        <end position="95"/>
    </location>
</feature>
<proteinExistence type="inferred from homology"/>
<dbReference type="PANTHER" id="PTHR40137:SF2">
    <property type="entry name" value="PROTEIN GVPK 1"/>
    <property type="match status" value="1"/>
</dbReference>
<evidence type="ECO:0000256" key="3">
    <source>
        <dbReference type="ARBA" id="ARBA00035659"/>
    </source>
</evidence>
<sequence>MNGYGHDGYPGRPDLRDTGYDGTAGYPGLADSGRGPGRAGRETRGSRAAARPVRWRAGAPGTAGANRWRPDAREAGRTGRRAGVRGAARPGWRVDTDPETVERDLTRLVLTLVELVRQLVERQCVRRMEQGDLSDEQIEVLGLTLMRLEEAMTELCERFGLSPADLNLDLGPLGTLLPTD</sequence>
<organism evidence="5 6">
    <name type="scientific">Streptosporangium fragile</name>
    <dbReference type="NCBI Taxonomy" id="46186"/>
    <lineage>
        <taxon>Bacteria</taxon>
        <taxon>Bacillati</taxon>
        <taxon>Actinomycetota</taxon>
        <taxon>Actinomycetes</taxon>
        <taxon>Streptosporangiales</taxon>
        <taxon>Streptosporangiaceae</taxon>
        <taxon>Streptosporangium</taxon>
    </lineage>
</organism>
<dbReference type="Pfam" id="PF05121">
    <property type="entry name" value="GvpK"/>
    <property type="match status" value="1"/>
</dbReference>